<evidence type="ECO:0000313" key="1">
    <source>
        <dbReference type="EMBL" id="RYU41906.1"/>
    </source>
</evidence>
<dbReference type="Proteomes" id="UP000293465">
    <property type="component" value="Unassembled WGS sequence"/>
</dbReference>
<gene>
    <name evidence="1" type="ORF">ERW49_18550</name>
</gene>
<evidence type="ECO:0000313" key="2">
    <source>
        <dbReference type="Proteomes" id="UP000293465"/>
    </source>
</evidence>
<accession>A0A4Q5K7V5</accession>
<dbReference type="EMBL" id="SEZJ01000028">
    <property type="protein sequence ID" value="RYU41906.1"/>
    <property type="molecule type" value="Genomic_DNA"/>
</dbReference>
<protein>
    <submittedName>
        <fullName evidence="1">Uncharacterized protein</fullName>
    </submittedName>
</protein>
<reference evidence="1 2" key="1">
    <citation type="submission" date="2019-02" db="EMBL/GenBank/DDBJ databases">
        <title>Genome sequences of Aliivibrio finisterrensis strains from farmed Atlantic salmon.</title>
        <authorList>
            <person name="Bowman J.P."/>
        </authorList>
    </citation>
    <scope>NUCLEOTIDE SEQUENCE [LARGE SCALE GENOMIC DNA]</scope>
    <source>
        <strain evidence="1 2">A32</strain>
    </source>
</reference>
<organism evidence="1 2">
    <name type="scientific">Aliivibrio finisterrensis</name>
    <dbReference type="NCBI Taxonomy" id="511998"/>
    <lineage>
        <taxon>Bacteria</taxon>
        <taxon>Pseudomonadati</taxon>
        <taxon>Pseudomonadota</taxon>
        <taxon>Gammaproteobacteria</taxon>
        <taxon>Vibrionales</taxon>
        <taxon>Vibrionaceae</taxon>
        <taxon>Aliivibrio</taxon>
    </lineage>
</organism>
<dbReference type="AlphaFoldDB" id="A0A4Q5K7V5"/>
<proteinExistence type="predicted"/>
<dbReference type="OrthoDB" id="5880198at2"/>
<sequence>MEAVVEPSNAVARKEVRIMLTGTQKLTRLDATHTASFVPYEALVDVTISLRVSGGNTEHAISSQALAYNLELSEYLEHDLIVLKGIGQDLQNPRDVSERSLDDRLVIVGDGELTQVKFMNAGFSSPKSDDDYDSRDELFVYRIDYTAKLMLTVHRQFYNPKLKQITAPNETYNEEMVISHDEE</sequence>
<name>A0A4Q5K7V5_9GAMM</name>
<comment type="caution">
    <text evidence="1">The sequence shown here is derived from an EMBL/GenBank/DDBJ whole genome shotgun (WGS) entry which is preliminary data.</text>
</comment>